<accession>A0A2Z6EZN1</accession>
<dbReference type="OrthoDB" id="9151061at2"/>
<dbReference type="Proteomes" id="UP000218890">
    <property type="component" value="Chromosome"/>
</dbReference>
<sequence length="239" mass="27099">MLTYSFEDLAQAFRVLLESNFHLQRLMPVDRAEAIGTLETAINAKLNAFHNLYDLMRQQGLDSPNWYETAELCVILAIRNARHHNKANRIRSLYNYHRYVAADPTMADNYFYVDFPAPPEEEGGDCFDVPLSWADLDHFLSLPKAESRLRAGARDLIRDYLAADSFEAEALASGIEKERVFFNFVPLALNAGIALLPAVKDHVGADSVEAKYFLHHFETVSAAMTRHHETAVISMRLPK</sequence>
<dbReference type="RefSeq" id="WP_096409539.1">
    <property type="nucleotide sequence ID" value="NZ_AP017372.2"/>
</dbReference>
<protein>
    <submittedName>
        <fullName evidence="1">Uncharacterized protein</fullName>
    </submittedName>
</protein>
<evidence type="ECO:0000313" key="1">
    <source>
        <dbReference type="EMBL" id="BBE11078.1"/>
    </source>
</evidence>
<reference evidence="1" key="1">
    <citation type="submission" date="2016-02" db="EMBL/GenBank/DDBJ databases">
        <title>Halorhodospira halochloris DSM-1059 complete genome, version 2.</title>
        <authorList>
            <person name="Tsukatani Y."/>
        </authorList>
    </citation>
    <scope>NUCLEOTIDE SEQUENCE</scope>
    <source>
        <strain evidence="1">DSM 1059</strain>
    </source>
</reference>
<gene>
    <name evidence="1" type="ORF">HH1059_14210</name>
</gene>
<proteinExistence type="predicted"/>
<name>A0A2Z6EZN1_HALHR</name>
<keyword evidence="2" id="KW-1185">Reference proteome</keyword>
<dbReference type="KEGG" id="hhk:HH1059_14210"/>
<organism evidence="1 2">
    <name type="scientific">Halorhodospira halochloris</name>
    <name type="common">Ectothiorhodospira halochloris</name>
    <dbReference type="NCBI Taxonomy" id="1052"/>
    <lineage>
        <taxon>Bacteria</taxon>
        <taxon>Pseudomonadati</taxon>
        <taxon>Pseudomonadota</taxon>
        <taxon>Gammaproteobacteria</taxon>
        <taxon>Chromatiales</taxon>
        <taxon>Ectothiorhodospiraceae</taxon>
        <taxon>Halorhodospira</taxon>
    </lineage>
</organism>
<evidence type="ECO:0000313" key="2">
    <source>
        <dbReference type="Proteomes" id="UP000218890"/>
    </source>
</evidence>
<dbReference type="AlphaFoldDB" id="A0A2Z6EZN1"/>
<dbReference type="EMBL" id="AP017372">
    <property type="protein sequence ID" value="BBE11078.1"/>
    <property type="molecule type" value="Genomic_DNA"/>
</dbReference>